<organism evidence="11 12">
    <name type="scientific">Ditylenchus dipsaci</name>
    <dbReference type="NCBI Taxonomy" id="166011"/>
    <lineage>
        <taxon>Eukaryota</taxon>
        <taxon>Metazoa</taxon>
        <taxon>Ecdysozoa</taxon>
        <taxon>Nematoda</taxon>
        <taxon>Chromadorea</taxon>
        <taxon>Rhabditida</taxon>
        <taxon>Tylenchina</taxon>
        <taxon>Tylenchomorpha</taxon>
        <taxon>Sphaerularioidea</taxon>
        <taxon>Anguinidae</taxon>
        <taxon>Anguininae</taxon>
        <taxon>Ditylenchus</taxon>
    </lineage>
</organism>
<evidence type="ECO:0000256" key="8">
    <source>
        <dbReference type="SAM" id="Phobius"/>
    </source>
</evidence>
<feature type="transmembrane region" description="Helical" evidence="8">
    <location>
        <begin position="141"/>
        <end position="164"/>
    </location>
</feature>
<dbReference type="PRINTS" id="PR00237">
    <property type="entry name" value="GPCRRHODOPSN"/>
</dbReference>
<keyword evidence="3 8" id="KW-1133">Transmembrane helix</keyword>
<keyword evidence="7" id="KW-0807">Transducer</keyword>
<keyword evidence="5 8" id="KW-0472">Membrane</keyword>
<evidence type="ECO:0000256" key="4">
    <source>
        <dbReference type="ARBA" id="ARBA00023040"/>
    </source>
</evidence>
<evidence type="ECO:0000259" key="10">
    <source>
        <dbReference type="PROSITE" id="PS50262"/>
    </source>
</evidence>
<keyword evidence="11" id="KW-1185">Reference proteome</keyword>
<dbReference type="GO" id="GO:0004930">
    <property type="term" value="F:G protein-coupled receptor activity"/>
    <property type="evidence" value="ECO:0007669"/>
    <property type="project" value="UniProtKB-KW"/>
</dbReference>
<reference evidence="12" key="1">
    <citation type="submission" date="2022-11" db="UniProtKB">
        <authorList>
            <consortium name="WormBaseParasite"/>
        </authorList>
    </citation>
    <scope>IDENTIFICATION</scope>
</reference>
<comment type="subcellular location">
    <subcellularLocation>
        <location evidence="1">Membrane</location>
        <topology evidence="1">Multi-pass membrane protein</topology>
    </subcellularLocation>
</comment>
<accession>A0A915CW34</accession>
<feature type="transmembrane region" description="Helical" evidence="8">
    <location>
        <begin position="115"/>
        <end position="134"/>
    </location>
</feature>
<dbReference type="SUPFAM" id="SSF81321">
    <property type="entry name" value="Family A G protein-coupled receptor-like"/>
    <property type="match status" value="1"/>
</dbReference>
<keyword evidence="9" id="KW-0732">Signal</keyword>
<feature type="transmembrane region" description="Helical" evidence="8">
    <location>
        <begin position="286"/>
        <end position="306"/>
    </location>
</feature>
<dbReference type="InterPro" id="IPR017452">
    <property type="entry name" value="GPCR_Rhodpsn_7TM"/>
</dbReference>
<dbReference type="Gene3D" id="1.20.1070.10">
    <property type="entry name" value="Rhodopsin 7-helix transmembrane proteins"/>
    <property type="match status" value="2"/>
</dbReference>
<keyword evidence="6" id="KW-0675">Receptor</keyword>
<protein>
    <submittedName>
        <fullName evidence="12">G-protein coupled receptors family 1 profile domain-containing protein</fullName>
    </submittedName>
</protein>
<evidence type="ECO:0000256" key="2">
    <source>
        <dbReference type="ARBA" id="ARBA00022692"/>
    </source>
</evidence>
<dbReference type="GO" id="GO:0005886">
    <property type="term" value="C:plasma membrane"/>
    <property type="evidence" value="ECO:0007669"/>
    <property type="project" value="TreeGrafter"/>
</dbReference>
<evidence type="ECO:0000256" key="6">
    <source>
        <dbReference type="ARBA" id="ARBA00023170"/>
    </source>
</evidence>
<evidence type="ECO:0000256" key="5">
    <source>
        <dbReference type="ARBA" id="ARBA00023136"/>
    </source>
</evidence>
<name>A0A915CW34_9BILA</name>
<dbReference type="PANTHER" id="PTHR24243">
    <property type="entry name" value="G-PROTEIN COUPLED RECEPTOR"/>
    <property type="match status" value="1"/>
</dbReference>
<dbReference type="WBParaSite" id="jg12780">
    <property type="protein sequence ID" value="jg12780"/>
    <property type="gene ID" value="jg12780"/>
</dbReference>
<evidence type="ECO:0000256" key="3">
    <source>
        <dbReference type="ARBA" id="ARBA00022989"/>
    </source>
</evidence>
<feature type="signal peptide" evidence="9">
    <location>
        <begin position="1"/>
        <end position="24"/>
    </location>
</feature>
<feature type="transmembrane region" description="Helical" evidence="8">
    <location>
        <begin position="87"/>
        <end position="109"/>
    </location>
</feature>
<keyword evidence="2 8" id="KW-0812">Transmembrane</keyword>
<keyword evidence="4" id="KW-0297">G-protein coupled receptor</keyword>
<feature type="transmembrane region" description="Helical" evidence="8">
    <location>
        <begin position="191"/>
        <end position="211"/>
    </location>
</feature>
<dbReference type="Pfam" id="PF00001">
    <property type="entry name" value="7tm_1"/>
    <property type="match status" value="2"/>
</dbReference>
<evidence type="ECO:0000256" key="9">
    <source>
        <dbReference type="SAM" id="SignalP"/>
    </source>
</evidence>
<feature type="transmembrane region" description="Helical" evidence="8">
    <location>
        <begin position="49"/>
        <end position="75"/>
    </location>
</feature>
<feature type="chain" id="PRO_5036711694" evidence="9">
    <location>
        <begin position="25"/>
        <end position="484"/>
    </location>
</feature>
<dbReference type="InterPro" id="IPR000276">
    <property type="entry name" value="GPCR_Rhodpsn"/>
</dbReference>
<evidence type="ECO:0000313" key="12">
    <source>
        <dbReference type="WBParaSite" id="jg12780"/>
    </source>
</evidence>
<dbReference type="Proteomes" id="UP000887574">
    <property type="component" value="Unplaced"/>
</dbReference>
<evidence type="ECO:0000313" key="11">
    <source>
        <dbReference type="Proteomes" id="UP000887574"/>
    </source>
</evidence>
<dbReference type="AlphaFoldDB" id="A0A915CW34"/>
<proteinExistence type="predicted"/>
<dbReference type="PROSITE" id="PS50262">
    <property type="entry name" value="G_PROTEIN_RECEP_F1_2"/>
    <property type="match status" value="1"/>
</dbReference>
<dbReference type="PANTHER" id="PTHR24243:SF224">
    <property type="entry name" value="G-PROTEIN COUPLED RECEPTOR 19-RELATED"/>
    <property type="match status" value="1"/>
</dbReference>
<evidence type="ECO:0000256" key="7">
    <source>
        <dbReference type="ARBA" id="ARBA00023224"/>
    </source>
</evidence>
<feature type="domain" description="G-protein coupled receptors family 1 profile" evidence="10">
    <location>
        <begin position="65"/>
        <end position="346"/>
    </location>
</feature>
<sequence length="484" mass="53185">MGYIYKNSCLALFVGGVLFVVSSGGEEDYGGGSSCTQGTALLDQPQIRVTVICAYLFVFSVCLLGNMFTIIVICVHRSMRTATNFFLANLALADLLVAVFCILQNMFHVVGSSNAHWPLGAVVCKLYVLVLHLVPCTGIGILLRLGMALTIWAVSLVCNLPYYFTTRELRYGTLSACVRDMREDSSLTTKHIITISFVVWYCIPLTSIAFLNDSPTNGTSTAIAPPSTINDACLSPNPNYLNNSSPSVNGGSKVHEAAVVNTPIVPTIAVTNTANNTDLLESRKKIIRLLTAIVCSFATLTLPHHARLLYVMWIENDTCTSSWSALLQPATYLSLFLSSSVNPFLYAFMSQRFRAAVRDIINCRAGKTQRKYTRTRTLLSDCPSRSPSLTRLHTGHASSTNLSLRKNNSSNFLSHLLHVHNGNLHSGSHLTLHDSGRVKTKLIRSESGEPLTNCMKNNIHVRCSSGDCKKEKKAYKSLYRNTRI</sequence>
<feature type="transmembrane region" description="Helical" evidence="8">
    <location>
        <begin position="326"/>
        <end position="348"/>
    </location>
</feature>
<evidence type="ECO:0000256" key="1">
    <source>
        <dbReference type="ARBA" id="ARBA00004141"/>
    </source>
</evidence>